<evidence type="ECO:0000313" key="4">
    <source>
        <dbReference type="Proteomes" id="UP000253209"/>
    </source>
</evidence>
<dbReference type="Proteomes" id="UP000253209">
    <property type="component" value="Unassembled WGS sequence"/>
</dbReference>
<feature type="domain" description="ParB-related ThiF-related cassette protein E" evidence="2">
    <location>
        <begin position="1"/>
        <end position="191"/>
    </location>
</feature>
<organism evidence="3 4">
    <name type="scientific">Mucilaginibacter hurinus</name>
    <dbReference type="NCBI Taxonomy" id="2201324"/>
    <lineage>
        <taxon>Bacteria</taxon>
        <taxon>Pseudomonadati</taxon>
        <taxon>Bacteroidota</taxon>
        <taxon>Sphingobacteriia</taxon>
        <taxon>Sphingobacteriales</taxon>
        <taxon>Sphingobacteriaceae</taxon>
        <taxon>Mucilaginibacter</taxon>
    </lineage>
</organism>
<name>A0A367GVF8_9SPHI</name>
<dbReference type="EMBL" id="QGDC01000001">
    <property type="protein sequence ID" value="RCH56816.1"/>
    <property type="molecule type" value="Genomic_DNA"/>
</dbReference>
<gene>
    <name evidence="3" type="ORF">DJ568_02885</name>
</gene>
<keyword evidence="4" id="KW-1185">Reference proteome</keyword>
<dbReference type="OrthoDB" id="1050181at2"/>
<accession>A0A367GVF8</accession>
<sequence length="199" mass="22165">MKTNFFEQIAGLQINGNLLLNIHHDETGVITVSAVLKKGNITATAGNSLPPMLFKGTATELDEGFFGQFAQPVKQTVGIINNLETYQKELEKAKKNGKNDKDKIAKGGATEPEDDKDDEQNLFSPQVDDTEAKAQKKRLFDEAMERSKELAKQMKYVEALAQLPDPADHADKAELIESRRKEILAGKEIYDKLANQFKD</sequence>
<proteinExistence type="predicted"/>
<dbReference type="Pfam" id="PF19556">
    <property type="entry name" value="PRTRC_E"/>
    <property type="match status" value="1"/>
</dbReference>
<evidence type="ECO:0000259" key="2">
    <source>
        <dbReference type="Pfam" id="PF19556"/>
    </source>
</evidence>
<protein>
    <recommendedName>
        <fullName evidence="2">ParB-related ThiF-related cassette protein E domain-containing protein</fullName>
    </recommendedName>
</protein>
<feature type="region of interest" description="Disordered" evidence="1">
    <location>
        <begin position="93"/>
        <end position="134"/>
    </location>
</feature>
<evidence type="ECO:0000256" key="1">
    <source>
        <dbReference type="SAM" id="MobiDB-lite"/>
    </source>
</evidence>
<reference evidence="3 4" key="1">
    <citation type="submission" date="2018-05" db="EMBL/GenBank/DDBJ databases">
        <title>Mucilaginibacter hurinus sp. nov., isolated from briquette warehouse soil.</title>
        <authorList>
            <person name="Choi L."/>
        </authorList>
    </citation>
    <scope>NUCLEOTIDE SEQUENCE [LARGE SCALE GENOMIC DNA]</scope>
    <source>
        <strain evidence="3 4">ZR32</strain>
    </source>
</reference>
<comment type="caution">
    <text evidence="3">The sequence shown here is derived from an EMBL/GenBank/DDBJ whole genome shotgun (WGS) entry which is preliminary data.</text>
</comment>
<feature type="compositionally biased region" description="Basic and acidic residues" evidence="1">
    <location>
        <begin position="93"/>
        <end position="105"/>
    </location>
</feature>
<feature type="compositionally biased region" description="Acidic residues" evidence="1">
    <location>
        <begin position="111"/>
        <end position="120"/>
    </location>
</feature>
<dbReference type="RefSeq" id="WP_114003713.1">
    <property type="nucleotide sequence ID" value="NZ_QGDC01000001.1"/>
</dbReference>
<evidence type="ECO:0000313" key="3">
    <source>
        <dbReference type="EMBL" id="RCH56816.1"/>
    </source>
</evidence>
<dbReference type="NCBIfam" id="TIGR03741">
    <property type="entry name" value="PRTRC_E"/>
    <property type="match status" value="1"/>
</dbReference>
<dbReference type="AlphaFoldDB" id="A0A367GVF8"/>
<dbReference type="InterPro" id="IPR022273">
    <property type="entry name" value="PRTRC_protein-E"/>
</dbReference>